<evidence type="ECO:0000256" key="1">
    <source>
        <dbReference type="SAM" id="Phobius"/>
    </source>
</evidence>
<proteinExistence type="predicted"/>
<evidence type="ECO:0000313" key="2">
    <source>
        <dbReference type="EMBL" id="KGO99159.1"/>
    </source>
</evidence>
<feature type="transmembrane region" description="Helical" evidence="1">
    <location>
        <begin position="40"/>
        <end position="58"/>
    </location>
</feature>
<keyword evidence="3" id="KW-1185">Reference proteome</keyword>
<comment type="caution">
    <text evidence="2">The sequence shown here is derived from an EMBL/GenBank/DDBJ whole genome shotgun (WGS) entry which is preliminary data.</text>
</comment>
<organism evidence="2 3">
    <name type="scientific">Lysobacter defluvii IMMIB APB-9 = DSM 18482</name>
    <dbReference type="NCBI Taxonomy" id="1385515"/>
    <lineage>
        <taxon>Bacteria</taxon>
        <taxon>Pseudomonadati</taxon>
        <taxon>Pseudomonadota</taxon>
        <taxon>Gammaproteobacteria</taxon>
        <taxon>Lysobacterales</taxon>
        <taxon>Lysobacteraceae</taxon>
        <taxon>Novilysobacter</taxon>
    </lineage>
</organism>
<feature type="transmembrane region" description="Helical" evidence="1">
    <location>
        <begin position="89"/>
        <end position="111"/>
    </location>
</feature>
<keyword evidence="1" id="KW-0812">Transmembrane</keyword>
<reference evidence="2 3" key="1">
    <citation type="submission" date="2013-08" db="EMBL/GenBank/DDBJ databases">
        <title>Genomic analysis of Lysobacter defluvii.</title>
        <authorList>
            <person name="Wang Q."/>
            <person name="Wang G."/>
        </authorList>
    </citation>
    <scope>NUCLEOTIDE SEQUENCE [LARGE SCALE GENOMIC DNA]</scope>
    <source>
        <strain evidence="2 3">IMMIB APB-9</strain>
    </source>
</reference>
<keyword evidence="1" id="KW-1133">Transmembrane helix</keyword>
<accession>A0A0A0MA54</accession>
<dbReference type="AlphaFoldDB" id="A0A0A0MA54"/>
<evidence type="ECO:0000313" key="3">
    <source>
        <dbReference type="Proteomes" id="UP000030003"/>
    </source>
</evidence>
<name>A0A0A0MA54_9GAMM</name>
<keyword evidence="1" id="KW-0472">Membrane</keyword>
<dbReference type="EMBL" id="AVBH01000028">
    <property type="protein sequence ID" value="KGO99159.1"/>
    <property type="molecule type" value="Genomic_DNA"/>
</dbReference>
<dbReference type="STRING" id="1385515.GCA_000423325_00420"/>
<gene>
    <name evidence="2" type="ORF">N791_10895</name>
</gene>
<protein>
    <submittedName>
        <fullName evidence="2">Membrane protein</fullName>
    </submittedName>
</protein>
<dbReference type="Proteomes" id="UP000030003">
    <property type="component" value="Unassembled WGS sequence"/>
</dbReference>
<sequence length="116" mass="12848">MSVARNSVFAWIALGTGLLLLIPLVAMQFTPEVVWTASDFLVMGVLIFGMASVFVLLARKVSRRHRVLIFGMASVFVLLARKVSRRHRVLVALACAAVFLWIWAELAVGIFTDWGS</sequence>
<feature type="transmembrane region" description="Helical" evidence="1">
    <location>
        <begin position="7"/>
        <end position="28"/>
    </location>
</feature>